<name>A0ABV4S9X0_9ACTN</name>
<accession>A0ABV4S9X0</accession>
<feature type="domain" description="Knr4/Smi1-like" evidence="1">
    <location>
        <begin position="64"/>
        <end position="182"/>
    </location>
</feature>
<dbReference type="InterPro" id="IPR018958">
    <property type="entry name" value="Knr4/Smi1-like_dom"/>
</dbReference>
<evidence type="ECO:0000313" key="3">
    <source>
        <dbReference type="Proteomes" id="UP001571476"/>
    </source>
</evidence>
<dbReference type="Proteomes" id="UP001571476">
    <property type="component" value="Unassembled WGS sequence"/>
</dbReference>
<sequence>MDIFEWGPLLKRWSEEWLEGLAAEEPEEFAELDEEIVRGRWLGFGPADPARMTALEERVRAQGIDVPLPPSLRSFLETTDGWRHAGGFVYLLAGTDSIAPYGDPYGLQAMYEEHLDQDPTEEEVLRAGMWGRALQLSLDSDMTDVLLDPGDVGADGEWAVYVYHGWGGELPDRYDSFRAFMEGMYKEFYRLGGGHSGFENVVTRELDAEVEQARLACQPRPRRRALR</sequence>
<dbReference type="Gene3D" id="3.40.1580.10">
    <property type="entry name" value="SMI1/KNR4-like"/>
    <property type="match status" value="1"/>
</dbReference>
<evidence type="ECO:0000313" key="2">
    <source>
        <dbReference type="EMBL" id="MFA3834695.1"/>
    </source>
</evidence>
<gene>
    <name evidence="2" type="ORF">ACEG43_00620</name>
</gene>
<comment type="caution">
    <text evidence="2">The sequence shown here is derived from an EMBL/GenBank/DDBJ whole genome shotgun (WGS) entry which is preliminary data.</text>
</comment>
<organism evidence="2 3">
    <name type="scientific">Streptomyces aureus</name>
    <dbReference type="NCBI Taxonomy" id="193461"/>
    <lineage>
        <taxon>Bacteria</taxon>
        <taxon>Bacillati</taxon>
        <taxon>Actinomycetota</taxon>
        <taxon>Actinomycetes</taxon>
        <taxon>Kitasatosporales</taxon>
        <taxon>Streptomycetaceae</taxon>
        <taxon>Streptomyces</taxon>
    </lineage>
</organism>
<dbReference type="Pfam" id="PF09346">
    <property type="entry name" value="SMI1_KNR4"/>
    <property type="match status" value="1"/>
</dbReference>
<keyword evidence="3" id="KW-1185">Reference proteome</keyword>
<protein>
    <submittedName>
        <fullName evidence="2">SMI1/KNR4 family protein</fullName>
    </submittedName>
</protein>
<dbReference type="EMBL" id="JBGOSP010000001">
    <property type="protein sequence ID" value="MFA3834695.1"/>
    <property type="molecule type" value="Genomic_DNA"/>
</dbReference>
<reference evidence="2 3" key="1">
    <citation type="submission" date="2024-08" db="EMBL/GenBank/DDBJ databases">
        <title>Genome sequence of Streptomyces aureus CACIA-1.46HGO.</title>
        <authorList>
            <person name="Evangelista-Martinez Z."/>
        </authorList>
    </citation>
    <scope>NUCLEOTIDE SEQUENCE [LARGE SCALE GENOMIC DNA]</scope>
    <source>
        <strain evidence="2 3">CACIA-1.46HGO</strain>
    </source>
</reference>
<dbReference type="InterPro" id="IPR037883">
    <property type="entry name" value="Knr4/Smi1-like_sf"/>
</dbReference>
<dbReference type="RefSeq" id="WP_372560823.1">
    <property type="nucleotide sequence ID" value="NZ_JBGOSP010000001.1"/>
</dbReference>
<evidence type="ECO:0000259" key="1">
    <source>
        <dbReference type="Pfam" id="PF09346"/>
    </source>
</evidence>
<proteinExistence type="predicted"/>
<dbReference type="SUPFAM" id="SSF160631">
    <property type="entry name" value="SMI1/KNR4-like"/>
    <property type="match status" value="1"/>
</dbReference>